<gene>
    <name evidence="3" type="ORF">PAC_08416</name>
</gene>
<feature type="chain" id="PRO_5012928027" evidence="1">
    <location>
        <begin position="26"/>
        <end position="403"/>
    </location>
</feature>
<sequence length="403" mass="43273">MAFSIPLSSIRSIVILATLLQPSLAVPQACSVITPAATPVFASGYSGRVVVNRLKSPRGGGIRRITFTDNGGTDVCIKSSAQIIKDNTLLTLKLNHGIELSPDGRTLYVSSLTNLYSYPYDPDTGTVGANKTLTVPDTLLMQRGSDGNIDPGASDVKSGRSQVRIFSMSKLNASTAPNDYSTSGTLLGYGLRNSVGWAEHPISGGICSVENNADDIIRSGIDIHTNNPGEEMNYHGILNDTKSPQRGADYGYPTCFAAWDTSVLPTNTNLRIGSQFVLNDLNTTNTDSTCSGKANPRLTFPAHTAPLDMKFKKDGSAAYVSFHGSWDRAPPDGFRVSRIAFGKDGMPIEGSESKNSTVDVMWNTDNTKCPNGCFRPTAFAFDSKERLFMSSDQSNEIWIIGGT</sequence>
<feature type="signal peptide" evidence="1">
    <location>
        <begin position="1"/>
        <end position="25"/>
    </location>
</feature>
<dbReference type="Pfam" id="PF22807">
    <property type="entry name" value="TrAA12"/>
    <property type="match status" value="1"/>
</dbReference>
<dbReference type="InterPro" id="IPR054539">
    <property type="entry name" value="Beta-prop_PDH"/>
</dbReference>
<dbReference type="InterPro" id="IPR011044">
    <property type="entry name" value="Quino_amine_DH_bsu"/>
</dbReference>
<evidence type="ECO:0000313" key="4">
    <source>
        <dbReference type="Proteomes" id="UP000184330"/>
    </source>
</evidence>
<dbReference type="OrthoDB" id="507128at2759"/>
<dbReference type="AlphaFoldDB" id="A0A1L7X0I4"/>
<keyword evidence="1" id="KW-0732">Signal</keyword>
<organism evidence="3 4">
    <name type="scientific">Phialocephala subalpina</name>
    <dbReference type="NCBI Taxonomy" id="576137"/>
    <lineage>
        <taxon>Eukaryota</taxon>
        <taxon>Fungi</taxon>
        <taxon>Dikarya</taxon>
        <taxon>Ascomycota</taxon>
        <taxon>Pezizomycotina</taxon>
        <taxon>Leotiomycetes</taxon>
        <taxon>Helotiales</taxon>
        <taxon>Mollisiaceae</taxon>
        <taxon>Phialocephala</taxon>
        <taxon>Phialocephala fortinii species complex</taxon>
    </lineage>
</organism>
<feature type="domain" description="Pyrroloquinoline quinone-dependent pyranose dehydrogenase beta-propeller" evidence="2">
    <location>
        <begin position="58"/>
        <end position="401"/>
    </location>
</feature>
<dbReference type="EMBL" id="FJOG01000012">
    <property type="protein sequence ID" value="CZR58524.1"/>
    <property type="molecule type" value="Genomic_DNA"/>
</dbReference>
<dbReference type="STRING" id="576137.A0A1L7X0I4"/>
<dbReference type="Proteomes" id="UP000184330">
    <property type="component" value="Unassembled WGS sequence"/>
</dbReference>
<evidence type="ECO:0000313" key="3">
    <source>
        <dbReference type="EMBL" id="CZR58524.1"/>
    </source>
</evidence>
<name>A0A1L7X0I4_9HELO</name>
<dbReference type="Gene3D" id="2.120.10.30">
    <property type="entry name" value="TolB, C-terminal domain"/>
    <property type="match status" value="1"/>
</dbReference>
<accession>A0A1L7X0I4</accession>
<reference evidence="3 4" key="1">
    <citation type="submission" date="2016-03" db="EMBL/GenBank/DDBJ databases">
        <authorList>
            <person name="Ploux O."/>
        </authorList>
    </citation>
    <scope>NUCLEOTIDE SEQUENCE [LARGE SCALE GENOMIC DNA]</scope>
    <source>
        <strain evidence="3 4">UAMH 11012</strain>
    </source>
</reference>
<evidence type="ECO:0000256" key="1">
    <source>
        <dbReference type="SAM" id="SignalP"/>
    </source>
</evidence>
<dbReference type="InterPro" id="IPR011042">
    <property type="entry name" value="6-blade_b-propeller_TolB-like"/>
</dbReference>
<evidence type="ECO:0000259" key="2">
    <source>
        <dbReference type="Pfam" id="PF22807"/>
    </source>
</evidence>
<protein>
    <submittedName>
        <fullName evidence="3">Related to L-sorbosone dehydrogenase</fullName>
    </submittedName>
</protein>
<dbReference type="SUPFAM" id="SSF50969">
    <property type="entry name" value="YVTN repeat-like/Quinoprotein amine dehydrogenase"/>
    <property type="match status" value="1"/>
</dbReference>
<proteinExistence type="predicted"/>
<keyword evidence="4" id="KW-1185">Reference proteome</keyword>